<dbReference type="GO" id="GO:0006487">
    <property type="term" value="P:protein N-linked glycosylation"/>
    <property type="evidence" value="ECO:0007669"/>
    <property type="project" value="TreeGrafter"/>
</dbReference>
<dbReference type="CDD" id="cd05008">
    <property type="entry name" value="SIS_GlmS_GlmD_1"/>
    <property type="match status" value="1"/>
</dbReference>
<keyword evidence="1" id="KW-0677">Repeat</keyword>
<dbReference type="PROSITE" id="PS51464">
    <property type="entry name" value="SIS"/>
    <property type="match status" value="1"/>
</dbReference>
<dbReference type="GO" id="GO:0006047">
    <property type="term" value="P:UDP-N-acetylglucosamine metabolic process"/>
    <property type="evidence" value="ECO:0007669"/>
    <property type="project" value="TreeGrafter"/>
</dbReference>
<dbReference type="InterPro" id="IPR046348">
    <property type="entry name" value="SIS_dom_sf"/>
</dbReference>
<evidence type="ECO:0000313" key="4">
    <source>
        <dbReference type="Proteomes" id="UP000469380"/>
    </source>
</evidence>
<dbReference type="PANTHER" id="PTHR10937">
    <property type="entry name" value="GLUCOSAMINE--FRUCTOSE-6-PHOSPHATE AMINOTRANSFERASE, ISOMERIZING"/>
    <property type="match status" value="1"/>
</dbReference>
<evidence type="ECO:0000259" key="2">
    <source>
        <dbReference type="PROSITE" id="PS51464"/>
    </source>
</evidence>
<dbReference type="PANTHER" id="PTHR10937:SF17">
    <property type="entry name" value="GLUCOSAMINE-FRUCTOSE-6-PHOSPHATE AMINOTRANSFERASE"/>
    <property type="match status" value="1"/>
</dbReference>
<dbReference type="InterPro" id="IPR035466">
    <property type="entry name" value="GlmS/AgaS_SIS"/>
</dbReference>
<dbReference type="GO" id="GO:0097367">
    <property type="term" value="F:carbohydrate derivative binding"/>
    <property type="evidence" value="ECO:0007669"/>
    <property type="project" value="InterPro"/>
</dbReference>
<gene>
    <name evidence="3" type="ORF">GT464_08175</name>
</gene>
<organism evidence="3 4">
    <name type="scientific">Collinsella aerofaciens</name>
    <dbReference type="NCBI Taxonomy" id="74426"/>
    <lineage>
        <taxon>Bacteria</taxon>
        <taxon>Bacillati</taxon>
        <taxon>Actinomycetota</taxon>
        <taxon>Coriobacteriia</taxon>
        <taxon>Coriobacteriales</taxon>
        <taxon>Coriobacteriaceae</taxon>
        <taxon>Collinsella</taxon>
    </lineage>
</organism>
<dbReference type="Gene3D" id="3.40.50.10490">
    <property type="entry name" value="Glucose-6-phosphate isomerase like protein, domain 1"/>
    <property type="match status" value="2"/>
</dbReference>
<evidence type="ECO:0000313" key="3">
    <source>
        <dbReference type="EMBL" id="MZJ39916.1"/>
    </source>
</evidence>
<evidence type="ECO:0000256" key="1">
    <source>
        <dbReference type="ARBA" id="ARBA00022737"/>
    </source>
</evidence>
<dbReference type="EMBL" id="WWSR01000014">
    <property type="protein sequence ID" value="MZJ39916.1"/>
    <property type="molecule type" value="Genomic_DNA"/>
</dbReference>
<dbReference type="GO" id="GO:0006002">
    <property type="term" value="P:fructose 6-phosphate metabolic process"/>
    <property type="evidence" value="ECO:0007669"/>
    <property type="project" value="TreeGrafter"/>
</dbReference>
<dbReference type="RefSeq" id="WP_161160769.1">
    <property type="nucleotide sequence ID" value="NZ_WWSR01000014.1"/>
</dbReference>
<sequence>MKMLDYVQLAHVRMGENLERSFELVSQLVDVFQSASFGALRIVASGSSRHAADCARDYLQDALQMQVSVVTPEAFVDFEHTYPQNALNIAISQSGYSTNTIAALDYMRAHDMATVALTANVGAPIKEHADIVLDYGVGVESVDFVTLGVQTLIEYLVLFGIYGGQARGTIGADDVAQRLDDLRGAIQANATMCKTAEAYVQDHLLELSEHVPAMVVGNGPNYGVAEEAALKLSETIKIPAMHHEGEEFVHGPEMQIVPDYLVFIVDDPQGSERLANIADALSKVTKKVVLLTMHPKGKAHEIAVPRVAPLLSAIPNLVFFQTMAAIVTERLNSWDVHPYLDAVSKQMEVKAEGYEESVNTLKAKAAECYGM</sequence>
<name>A0A6N9JKT7_9ACTN</name>
<accession>A0A6N9JKT7</accession>
<dbReference type="Pfam" id="PF01380">
    <property type="entry name" value="SIS"/>
    <property type="match status" value="2"/>
</dbReference>
<protein>
    <submittedName>
        <fullName evidence="3">SIS domain-containing protein</fullName>
    </submittedName>
</protein>
<dbReference type="AlphaFoldDB" id="A0A6N9JKT7"/>
<dbReference type="SUPFAM" id="SSF53697">
    <property type="entry name" value="SIS domain"/>
    <property type="match status" value="1"/>
</dbReference>
<dbReference type="Proteomes" id="UP000469380">
    <property type="component" value="Unassembled WGS sequence"/>
</dbReference>
<reference evidence="3 4" key="1">
    <citation type="journal article" date="2019" name="Nat. Med.">
        <title>A library of human gut bacterial isolates paired with longitudinal multiomics data enables mechanistic microbiome research.</title>
        <authorList>
            <person name="Poyet M."/>
            <person name="Groussin M."/>
            <person name="Gibbons S.M."/>
            <person name="Avila-Pacheco J."/>
            <person name="Jiang X."/>
            <person name="Kearney S.M."/>
            <person name="Perrotta A.R."/>
            <person name="Berdy B."/>
            <person name="Zhao S."/>
            <person name="Lieberman T.D."/>
            <person name="Swanson P.K."/>
            <person name="Smith M."/>
            <person name="Roesemann S."/>
            <person name="Alexander J.E."/>
            <person name="Rich S.A."/>
            <person name="Livny J."/>
            <person name="Vlamakis H."/>
            <person name="Clish C."/>
            <person name="Bullock K."/>
            <person name="Deik A."/>
            <person name="Scott J."/>
            <person name="Pierce K.A."/>
            <person name="Xavier R.J."/>
            <person name="Alm E.J."/>
        </authorList>
    </citation>
    <scope>NUCLEOTIDE SEQUENCE [LARGE SCALE GENOMIC DNA]</scope>
    <source>
        <strain evidence="3 4">BIOML-A20</strain>
    </source>
</reference>
<proteinExistence type="predicted"/>
<comment type="caution">
    <text evidence="3">The sequence shown here is derived from an EMBL/GenBank/DDBJ whole genome shotgun (WGS) entry which is preliminary data.</text>
</comment>
<dbReference type="GO" id="GO:0004360">
    <property type="term" value="F:glutamine-fructose-6-phosphate transaminase (isomerizing) activity"/>
    <property type="evidence" value="ECO:0007669"/>
    <property type="project" value="TreeGrafter"/>
</dbReference>
<feature type="domain" description="SIS" evidence="2">
    <location>
        <begin position="28"/>
        <end position="167"/>
    </location>
</feature>
<dbReference type="InterPro" id="IPR001347">
    <property type="entry name" value="SIS_dom"/>
</dbReference>